<accession>A0ABN8ZGN8</accession>
<proteinExistence type="predicted"/>
<evidence type="ECO:0000256" key="1">
    <source>
        <dbReference type="SAM" id="MobiDB-lite"/>
    </source>
</evidence>
<protein>
    <submittedName>
        <fullName evidence="2">Uncharacterized protein</fullName>
    </submittedName>
</protein>
<feature type="compositionally biased region" description="Polar residues" evidence="1">
    <location>
        <begin position="1"/>
        <end position="14"/>
    </location>
</feature>
<dbReference type="EMBL" id="OX459966">
    <property type="protein sequence ID" value="CAI9171361.1"/>
    <property type="molecule type" value="Genomic_DNA"/>
</dbReference>
<keyword evidence="3" id="KW-1185">Reference proteome</keyword>
<organism evidence="2 3">
    <name type="scientific">Rangifer tarandus platyrhynchus</name>
    <name type="common">Svalbard reindeer</name>
    <dbReference type="NCBI Taxonomy" id="3082113"/>
    <lineage>
        <taxon>Eukaryota</taxon>
        <taxon>Metazoa</taxon>
        <taxon>Chordata</taxon>
        <taxon>Craniata</taxon>
        <taxon>Vertebrata</taxon>
        <taxon>Euteleostomi</taxon>
        <taxon>Mammalia</taxon>
        <taxon>Eutheria</taxon>
        <taxon>Laurasiatheria</taxon>
        <taxon>Artiodactyla</taxon>
        <taxon>Ruminantia</taxon>
        <taxon>Pecora</taxon>
        <taxon>Cervidae</taxon>
        <taxon>Odocoileinae</taxon>
        <taxon>Rangifer</taxon>
    </lineage>
</organism>
<gene>
    <name evidence="2" type="ORF">MRATA1EN1_LOCUS20323</name>
</gene>
<reference evidence="2" key="1">
    <citation type="submission" date="2023-04" db="EMBL/GenBank/DDBJ databases">
        <authorList>
            <consortium name="ELIXIR-Norway"/>
        </authorList>
    </citation>
    <scope>NUCLEOTIDE SEQUENCE [LARGE SCALE GENOMIC DNA]</scope>
</reference>
<evidence type="ECO:0000313" key="2">
    <source>
        <dbReference type="EMBL" id="CAI9171361.1"/>
    </source>
</evidence>
<name>A0ABN8ZGN8_RANTA</name>
<sequence length="182" mass="19754">MTQDTPNKSLSIRASLQDPGGGRDLYRKGSGRGQGQLLLPQLRVPLETAALVHHLDPERQLPYTDWPQAVKECLAEHQVAAVLDDGAVLLLQLAGYQAQTHTAADVAGIALPVEEAFSLKQQQQKFLYLSLVASGLSCRTPALWLRHMDVVVAHGLSCFVAYGILVSPPGIEPHPLHWKVAS</sequence>
<dbReference type="Proteomes" id="UP001176941">
    <property type="component" value="Chromosome 30"/>
</dbReference>
<feature type="region of interest" description="Disordered" evidence="1">
    <location>
        <begin position="1"/>
        <end position="29"/>
    </location>
</feature>
<evidence type="ECO:0000313" key="3">
    <source>
        <dbReference type="Proteomes" id="UP001176941"/>
    </source>
</evidence>